<dbReference type="RefSeq" id="WP_124975074.1">
    <property type="nucleotide sequence ID" value="NZ_BFFP01000005.1"/>
</dbReference>
<dbReference type="FunFam" id="3.20.20.100:FF:000002">
    <property type="entry name" value="2,5-diketo-D-gluconic acid reductase A"/>
    <property type="match status" value="1"/>
</dbReference>
<dbReference type="PROSITE" id="PS00798">
    <property type="entry name" value="ALDOKETO_REDUCTASE_1"/>
    <property type="match status" value="1"/>
</dbReference>
<evidence type="ECO:0000256" key="2">
    <source>
        <dbReference type="ARBA" id="ARBA00022857"/>
    </source>
</evidence>
<keyword evidence="9" id="KW-1185">Reference proteome</keyword>
<dbReference type="InterPro" id="IPR020471">
    <property type="entry name" value="AKR"/>
</dbReference>
<feature type="binding site" evidence="5">
    <location>
        <position position="110"/>
    </location>
    <ligand>
        <name>substrate</name>
    </ligand>
</feature>
<dbReference type="InterPro" id="IPR018170">
    <property type="entry name" value="Aldo/ket_reductase_CS"/>
</dbReference>
<organism evidence="8 9">
    <name type="scientific">Ligilactobacillus salitolerans</name>
    <dbReference type="NCBI Taxonomy" id="1808352"/>
    <lineage>
        <taxon>Bacteria</taxon>
        <taxon>Bacillati</taxon>
        <taxon>Bacillota</taxon>
        <taxon>Bacilli</taxon>
        <taxon>Lactobacillales</taxon>
        <taxon>Lactobacillaceae</taxon>
        <taxon>Ligilactobacillus</taxon>
    </lineage>
</organism>
<sequence>MTILTENYTLNNGVKIPKLGFGTWLIGNDQAAKAVQQAAQVGYRHFDTAQAYGNEEGVGAGLKATGLKRAELFVTTKVQAEFKDYLTAKKSVDGSLQKLGLDYVDLLLIHAPEPWAEFHGENHYLEENVEVWRAMEEALQAGKVRAIGVSNFLQTDLTNILENGSVKPAVNQLLTHVGHTSFDLLEQAQRNDILVEAYSPVAHGEILQNEQIKQMAHKYQVTVPQLAIRYCLELGTLPLPKSANPEHIANNADVDFKIAAEDMQVLEKLPQIKDYGNSSDFPVFSGK</sequence>
<proteinExistence type="inferred from homology"/>
<comment type="caution">
    <text evidence="8">The sequence shown here is derived from an EMBL/GenBank/DDBJ whole genome shotgun (WGS) entry which is preliminary data.</text>
</comment>
<evidence type="ECO:0000259" key="7">
    <source>
        <dbReference type="Pfam" id="PF00248"/>
    </source>
</evidence>
<feature type="active site" description="Proton donor" evidence="4">
    <location>
        <position position="52"/>
    </location>
</feature>
<dbReference type="AlphaFoldDB" id="A0A401IR58"/>
<dbReference type="PROSITE" id="PS00062">
    <property type="entry name" value="ALDOKETO_REDUCTASE_2"/>
    <property type="match status" value="1"/>
</dbReference>
<dbReference type="Proteomes" id="UP000286848">
    <property type="component" value="Unassembled WGS sequence"/>
</dbReference>
<name>A0A401IR58_9LACO</name>
<dbReference type="PANTHER" id="PTHR43827:SF3">
    <property type="entry name" value="NADP-DEPENDENT OXIDOREDUCTASE DOMAIN-CONTAINING PROTEIN"/>
    <property type="match status" value="1"/>
</dbReference>
<evidence type="ECO:0000256" key="6">
    <source>
        <dbReference type="PIRSR" id="PIRSR000097-3"/>
    </source>
</evidence>
<dbReference type="OrthoDB" id="9804790at2"/>
<dbReference type="CDD" id="cd19071">
    <property type="entry name" value="AKR_AKR1-5-like"/>
    <property type="match status" value="1"/>
</dbReference>
<evidence type="ECO:0000256" key="1">
    <source>
        <dbReference type="ARBA" id="ARBA00007905"/>
    </source>
</evidence>
<dbReference type="PIRSF" id="PIRSF000097">
    <property type="entry name" value="AKR"/>
    <property type="match status" value="1"/>
</dbReference>
<evidence type="ECO:0000313" key="8">
    <source>
        <dbReference type="EMBL" id="GBG94029.1"/>
    </source>
</evidence>
<dbReference type="InterPro" id="IPR036812">
    <property type="entry name" value="NAD(P)_OxRdtase_dom_sf"/>
</dbReference>
<evidence type="ECO:0000256" key="4">
    <source>
        <dbReference type="PIRSR" id="PIRSR000097-1"/>
    </source>
</evidence>
<evidence type="ECO:0000256" key="5">
    <source>
        <dbReference type="PIRSR" id="PIRSR000097-2"/>
    </source>
</evidence>
<reference evidence="8 9" key="1">
    <citation type="journal article" date="2019" name="Int. J. Syst. Evol. Microbiol.">
        <title>Lactobacillus salitolerans sp. nov., a novel lactic acid bacterium isolated from spent mushroom substrates.</title>
        <authorList>
            <person name="Tohno M."/>
            <person name="Tanizawa Y."/>
            <person name="Kojima Y."/>
            <person name="Sakamoto M."/>
            <person name="Nakamura Y."/>
            <person name="Ohkuma M."/>
            <person name="Kobayashi H."/>
        </authorList>
    </citation>
    <scope>NUCLEOTIDE SEQUENCE [LARGE SCALE GENOMIC DNA]</scope>
    <source>
        <strain evidence="8 9">YK43</strain>
    </source>
</reference>
<evidence type="ECO:0000256" key="3">
    <source>
        <dbReference type="ARBA" id="ARBA00023002"/>
    </source>
</evidence>
<comment type="similarity">
    <text evidence="1">Belongs to the aldo/keto reductase family.</text>
</comment>
<keyword evidence="2" id="KW-0521">NADP</keyword>
<protein>
    <submittedName>
        <fullName evidence="8">2,5-diketo-D-gluconic acid reductase</fullName>
    </submittedName>
</protein>
<dbReference type="EMBL" id="BFFP01000005">
    <property type="protein sequence ID" value="GBG94029.1"/>
    <property type="molecule type" value="Genomic_DNA"/>
</dbReference>
<gene>
    <name evidence="8" type="ORF">LFYK43_04880</name>
</gene>
<dbReference type="Gene3D" id="3.20.20.100">
    <property type="entry name" value="NADP-dependent oxidoreductase domain"/>
    <property type="match status" value="1"/>
</dbReference>
<feature type="site" description="Lowers pKa of active site Tyr" evidence="6">
    <location>
        <position position="77"/>
    </location>
</feature>
<dbReference type="PRINTS" id="PR00069">
    <property type="entry name" value="ALDKETRDTASE"/>
</dbReference>
<accession>A0A401IR58</accession>
<keyword evidence="3" id="KW-0560">Oxidoreductase</keyword>
<evidence type="ECO:0000313" key="9">
    <source>
        <dbReference type="Proteomes" id="UP000286848"/>
    </source>
</evidence>
<feature type="domain" description="NADP-dependent oxidoreductase" evidence="7">
    <location>
        <begin position="18"/>
        <end position="268"/>
    </location>
</feature>
<dbReference type="GO" id="GO:0016616">
    <property type="term" value="F:oxidoreductase activity, acting on the CH-OH group of donors, NAD or NADP as acceptor"/>
    <property type="evidence" value="ECO:0007669"/>
    <property type="project" value="UniProtKB-ARBA"/>
</dbReference>
<dbReference type="InterPro" id="IPR023210">
    <property type="entry name" value="NADP_OxRdtase_dom"/>
</dbReference>
<dbReference type="SUPFAM" id="SSF51430">
    <property type="entry name" value="NAD(P)-linked oxidoreductase"/>
    <property type="match status" value="1"/>
</dbReference>
<dbReference type="Pfam" id="PF00248">
    <property type="entry name" value="Aldo_ket_red"/>
    <property type="match status" value="1"/>
</dbReference>
<dbReference type="PANTHER" id="PTHR43827">
    <property type="entry name" value="2,5-DIKETO-D-GLUCONIC ACID REDUCTASE"/>
    <property type="match status" value="1"/>
</dbReference>